<sequence>MNSVRSSAAAERGRHRKLTNAVKEALRELNSALSVFNRHVGGQVALKDVDYDCLELLNRLGPLTPSALARHADLHPATMTGVLDRLQRGGWVVRERDPEAADRRAVLVRPLRTRNAELYRHLAGMNTSMDELCAGYSDEELELITDFLRRTATAGRNAANDLADG</sequence>
<dbReference type="Proteomes" id="UP000533017">
    <property type="component" value="Unassembled WGS sequence"/>
</dbReference>
<evidence type="ECO:0000313" key="4">
    <source>
        <dbReference type="Proteomes" id="UP000199052"/>
    </source>
</evidence>
<evidence type="ECO:0000313" key="5">
    <source>
        <dbReference type="Proteomes" id="UP000533017"/>
    </source>
</evidence>
<evidence type="ECO:0000313" key="2">
    <source>
        <dbReference type="EMBL" id="NYH84568.1"/>
    </source>
</evidence>
<dbReference type="PRINTS" id="PR00598">
    <property type="entry name" value="HTHMARR"/>
</dbReference>
<dbReference type="GO" id="GO:0003700">
    <property type="term" value="F:DNA-binding transcription factor activity"/>
    <property type="evidence" value="ECO:0007669"/>
    <property type="project" value="InterPro"/>
</dbReference>
<dbReference type="Gene3D" id="1.10.10.10">
    <property type="entry name" value="Winged helix-like DNA-binding domain superfamily/Winged helix DNA-binding domain"/>
    <property type="match status" value="1"/>
</dbReference>
<gene>
    <name evidence="2" type="ORF">FHR37_003419</name>
    <name evidence="3" type="ORF">SAMN05421678_101425</name>
</gene>
<keyword evidence="3" id="KW-0238">DNA-binding</keyword>
<dbReference type="InterPro" id="IPR036390">
    <property type="entry name" value="WH_DNA-bd_sf"/>
</dbReference>
<dbReference type="GO" id="GO:0006950">
    <property type="term" value="P:response to stress"/>
    <property type="evidence" value="ECO:0007669"/>
    <property type="project" value="TreeGrafter"/>
</dbReference>
<dbReference type="InterPro" id="IPR036388">
    <property type="entry name" value="WH-like_DNA-bd_sf"/>
</dbReference>
<dbReference type="GO" id="GO:0003677">
    <property type="term" value="F:DNA binding"/>
    <property type="evidence" value="ECO:0007669"/>
    <property type="project" value="UniProtKB-KW"/>
</dbReference>
<dbReference type="PANTHER" id="PTHR33164">
    <property type="entry name" value="TRANSCRIPTIONAL REGULATOR, MARR FAMILY"/>
    <property type="match status" value="1"/>
</dbReference>
<dbReference type="STRING" id="504797.SAMN05421678_101425"/>
<dbReference type="EMBL" id="FOOI01000001">
    <property type="protein sequence ID" value="SFF68617.1"/>
    <property type="molecule type" value="Genomic_DNA"/>
</dbReference>
<name>A0A1I2KTW0_9ACTN</name>
<organism evidence="3 4">
    <name type="scientific">Actinopolymorpha cephalotaxi</name>
    <dbReference type="NCBI Taxonomy" id="504797"/>
    <lineage>
        <taxon>Bacteria</taxon>
        <taxon>Bacillati</taxon>
        <taxon>Actinomycetota</taxon>
        <taxon>Actinomycetes</taxon>
        <taxon>Propionibacteriales</taxon>
        <taxon>Actinopolymorphaceae</taxon>
        <taxon>Actinopolymorpha</taxon>
    </lineage>
</organism>
<dbReference type="EMBL" id="JACBZA010000001">
    <property type="protein sequence ID" value="NYH84568.1"/>
    <property type="molecule type" value="Genomic_DNA"/>
</dbReference>
<accession>A0A1I2KTW0</accession>
<proteinExistence type="predicted"/>
<dbReference type="InterPro" id="IPR000835">
    <property type="entry name" value="HTH_MarR-typ"/>
</dbReference>
<evidence type="ECO:0000313" key="3">
    <source>
        <dbReference type="EMBL" id="SFF68617.1"/>
    </source>
</evidence>
<dbReference type="AlphaFoldDB" id="A0A1I2KTW0"/>
<reference evidence="2 5" key="2">
    <citation type="submission" date="2020-07" db="EMBL/GenBank/DDBJ databases">
        <title>Sequencing the genomes of 1000 actinobacteria strains.</title>
        <authorList>
            <person name="Klenk H.-P."/>
        </authorList>
    </citation>
    <scope>NUCLEOTIDE SEQUENCE [LARGE SCALE GENOMIC DNA]</scope>
    <source>
        <strain evidence="2 5">DSM 45117</strain>
    </source>
</reference>
<dbReference type="OrthoDB" id="3173926at2"/>
<evidence type="ECO:0000259" key="1">
    <source>
        <dbReference type="PROSITE" id="PS50995"/>
    </source>
</evidence>
<dbReference type="RefSeq" id="WP_092880470.1">
    <property type="nucleotide sequence ID" value="NZ_FOOI01000001.1"/>
</dbReference>
<keyword evidence="5" id="KW-1185">Reference proteome</keyword>
<dbReference type="InterPro" id="IPR039422">
    <property type="entry name" value="MarR/SlyA-like"/>
</dbReference>
<dbReference type="Pfam" id="PF01047">
    <property type="entry name" value="MarR"/>
    <property type="match status" value="1"/>
</dbReference>
<dbReference type="PROSITE" id="PS50995">
    <property type="entry name" value="HTH_MARR_2"/>
    <property type="match status" value="1"/>
</dbReference>
<dbReference type="PANTHER" id="PTHR33164:SF106">
    <property type="entry name" value="TRANSCRIPTIONAL REGULATORY PROTEIN"/>
    <property type="match status" value="1"/>
</dbReference>
<reference evidence="3 4" key="1">
    <citation type="submission" date="2016-10" db="EMBL/GenBank/DDBJ databases">
        <authorList>
            <person name="de Groot N.N."/>
        </authorList>
    </citation>
    <scope>NUCLEOTIDE SEQUENCE [LARGE SCALE GENOMIC DNA]</scope>
    <source>
        <strain evidence="3 4">CPCC 202808</strain>
    </source>
</reference>
<dbReference type="SUPFAM" id="SSF46785">
    <property type="entry name" value="Winged helix' DNA-binding domain"/>
    <property type="match status" value="1"/>
</dbReference>
<protein>
    <submittedName>
        <fullName evidence="2">DNA-binding MarR family transcriptional regulator</fullName>
    </submittedName>
    <submittedName>
        <fullName evidence="3">DNA-binding transcriptional regulator, MarR family</fullName>
    </submittedName>
</protein>
<feature type="domain" description="HTH marR-type" evidence="1">
    <location>
        <begin position="15"/>
        <end position="153"/>
    </location>
</feature>
<dbReference type="SMART" id="SM00347">
    <property type="entry name" value="HTH_MARR"/>
    <property type="match status" value="1"/>
</dbReference>
<dbReference type="Proteomes" id="UP000199052">
    <property type="component" value="Unassembled WGS sequence"/>
</dbReference>